<name>A0ABU2ZRK6_9ALTE</name>
<gene>
    <name evidence="3" type="ORF">RM552_10400</name>
</gene>
<dbReference type="SUPFAM" id="SSF54427">
    <property type="entry name" value="NTF2-like"/>
    <property type="match status" value="1"/>
</dbReference>
<dbReference type="Proteomes" id="UP001253545">
    <property type="component" value="Unassembled WGS sequence"/>
</dbReference>
<evidence type="ECO:0000313" key="3">
    <source>
        <dbReference type="EMBL" id="MDT0595255.1"/>
    </source>
</evidence>
<proteinExistence type="predicted"/>
<feature type="domain" description="DUF4440" evidence="2">
    <location>
        <begin position="44"/>
        <end position="152"/>
    </location>
</feature>
<evidence type="ECO:0000256" key="1">
    <source>
        <dbReference type="SAM" id="SignalP"/>
    </source>
</evidence>
<evidence type="ECO:0000313" key="4">
    <source>
        <dbReference type="Proteomes" id="UP001253545"/>
    </source>
</evidence>
<dbReference type="Pfam" id="PF14534">
    <property type="entry name" value="DUF4440"/>
    <property type="match status" value="1"/>
</dbReference>
<organism evidence="3 4">
    <name type="scientific">Glaciecola petra</name>
    <dbReference type="NCBI Taxonomy" id="3075602"/>
    <lineage>
        <taxon>Bacteria</taxon>
        <taxon>Pseudomonadati</taxon>
        <taxon>Pseudomonadota</taxon>
        <taxon>Gammaproteobacteria</taxon>
        <taxon>Alteromonadales</taxon>
        <taxon>Alteromonadaceae</taxon>
        <taxon>Glaciecola</taxon>
    </lineage>
</organism>
<dbReference type="InterPro" id="IPR027843">
    <property type="entry name" value="DUF4440"/>
</dbReference>
<feature type="signal peptide" evidence="1">
    <location>
        <begin position="1"/>
        <end position="28"/>
    </location>
</feature>
<dbReference type="RefSeq" id="WP_311368766.1">
    <property type="nucleotide sequence ID" value="NZ_JAVRHX010000002.1"/>
</dbReference>
<protein>
    <submittedName>
        <fullName evidence="3">DUF4440 domain-containing protein</fullName>
    </submittedName>
</protein>
<comment type="caution">
    <text evidence="3">The sequence shown here is derived from an EMBL/GenBank/DDBJ whole genome shotgun (WGS) entry which is preliminary data.</text>
</comment>
<evidence type="ECO:0000259" key="2">
    <source>
        <dbReference type="Pfam" id="PF14534"/>
    </source>
</evidence>
<reference evidence="3 4" key="1">
    <citation type="submission" date="2023-09" db="EMBL/GenBank/DDBJ databases">
        <authorList>
            <person name="Rey-Velasco X."/>
        </authorList>
    </citation>
    <scope>NUCLEOTIDE SEQUENCE [LARGE SCALE GENOMIC DNA]</scope>
    <source>
        <strain evidence="3 4">P117</strain>
    </source>
</reference>
<accession>A0ABU2ZRK6</accession>
<keyword evidence="1" id="KW-0732">Signal</keyword>
<dbReference type="InterPro" id="IPR032710">
    <property type="entry name" value="NTF2-like_dom_sf"/>
</dbReference>
<sequence>MRNSVKVLLKNIVLVRTTLLLTFSFGLAFQSQSAELSQQDIDDIRASSKEWVNTYNQNDWKELADLFTLNATLMPPNSLAVIGRQNIASWQEKYESGFRIAFEIQEIAGSNHIAYVRGRSCVFIPDDKGGFGVDVGKFLEIRKKQESGEWLIDADIFNSDAVIGSELVNTCPFITILP</sequence>
<dbReference type="Gene3D" id="3.10.450.50">
    <property type="match status" value="1"/>
</dbReference>
<keyword evidence="4" id="KW-1185">Reference proteome</keyword>
<feature type="chain" id="PRO_5046550606" evidence="1">
    <location>
        <begin position="29"/>
        <end position="178"/>
    </location>
</feature>
<dbReference type="EMBL" id="JAVRHX010000002">
    <property type="protein sequence ID" value="MDT0595255.1"/>
    <property type="molecule type" value="Genomic_DNA"/>
</dbReference>